<dbReference type="EMBL" id="JACEIK010009984">
    <property type="protein sequence ID" value="MCE3214851.1"/>
    <property type="molecule type" value="Genomic_DNA"/>
</dbReference>
<dbReference type="Proteomes" id="UP000823775">
    <property type="component" value="Unassembled WGS sequence"/>
</dbReference>
<gene>
    <name evidence="1" type="ORF">HAX54_053523</name>
</gene>
<proteinExistence type="predicted"/>
<keyword evidence="2" id="KW-1185">Reference proteome</keyword>
<name>A0ABS8WTL0_DATST</name>
<evidence type="ECO:0000313" key="2">
    <source>
        <dbReference type="Proteomes" id="UP000823775"/>
    </source>
</evidence>
<accession>A0ABS8WTL0</accession>
<sequence>MPLEASRCKSASIGEKHVKAVLSVWHLRLVDAILWQADEKHVQGSLFCVASMKNRCKYATTDAKACPK</sequence>
<comment type="caution">
    <text evidence="1">The sequence shown here is derived from an EMBL/GenBank/DDBJ whole genome shotgun (WGS) entry which is preliminary data.</text>
</comment>
<organism evidence="1 2">
    <name type="scientific">Datura stramonium</name>
    <name type="common">Jimsonweed</name>
    <name type="synonym">Common thornapple</name>
    <dbReference type="NCBI Taxonomy" id="4076"/>
    <lineage>
        <taxon>Eukaryota</taxon>
        <taxon>Viridiplantae</taxon>
        <taxon>Streptophyta</taxon>
        <taxon>Embryophyta</taxon>
        <taxon>Tracheophyta</taxon>
        <taxon>Spermatophyta</taxon>
        <taxon>Magnoliopsida</taxon>
        <taxon>eudicotyledons</taxon>
        <taxon>Gunneridae</taxon>
        <taxon>Pentapetalae</taxon>
        <taxon>asterids</taxon>
        <taxon>lamiids</taxon>
        <taxon>Solanales</taxon>
        <taxon>Solanaceae</taxon>
        <taxon>Solanoideae</taxon>
        <taxon>Datureae</taxon>
        <taxon>Datura</taxon>
    </lineage>
</organism>
<reference evidence="1 2" key="1">
    <citation type="journal article" date="2021" name="BMC Genomics">
        <title>Datura genome reveals duplications of psychoactive alkaloid biosynthetic genes and high mutation rate following tissue culture.</title>
        <authorList>
            <person name="Rajewski A."/>
            <person name="Carter-House D."/>
            <person name="Stajich J."/>
            <person name="Litt A."/>
        </authorList>
    </citation>
    <scope>NUCLEOTIDE SEQUENCE [LARGE SCALE GENOMIC DNA]</scope>
    <source>
        <strain evidence="1">AR-01</strain>
    </source>
</reference>
<protein>
    <submittedName>
        <fullName evidence="1">Uncharacterized protein</fullName>
    </submittedName>
</protein>
<evidence type="ECO:0000313" key="1">
    <source>
        <dbReference type="EMBL" id="MCE3214851.1"/>
    </source>
</evidence>